<evidence type="ECO:0000256" key="4">
    <source>
        <dbReference type="ARBA" id="ARBA00022729"/>
    </source>
</evidence>
<dbReference type="Proteomes" id="UP001165667">
    <property type="component" value="Unassembled WGS sequence"/>
</dbReference>
<proteinExistence type="inferred from homology"/>
<comment type="similarity">
    <text evidence="2">Belongs to the bacterial solute-binding protein 1 family.</text>
</comment>
<keyword evidence="3" id="KW-0813">Transport</keyword>
<feature type="non-terminal residue" evidence="6">
    <location>
        <position position="1"/>
    </location>
</feature>
<keyword evidence="5" id="KW-0574">Periplasm</keyword>
<dbReference type="Pfam" id="PF01547">
    <property type="entry name" value="SBP_bac_1"/>
    <property type="match status" value="1"/>
</dbReference>
<sequence>TYGEIAQKYLGKALAPKPANEWTWDDYAATALFFTKAVNPKSPVRYGTVLQMKNLLFNMMIFGNVPRAFGGDWMDASGKVTVDSPAYRTALDLYKKLYDAGATPKDSLSYEFPEANAAFGSGQVATMLQWNAAAADLDNKDKTPAVAGKIDTVAPPAGPAGRFTHIHGLGLGLSKASTHKEAALRFLTWLAGREAMTDYAKAGGSPAVSDAIASKIDGRPDLAKLGSFAGKYGFVMTGATSANALAVYEAQAKAFTGYWGGTDTLDASMQQATTAMTSLLK</sequence>
<keyword evidence="4" id="KW-0732">Signal</keyword>
<reference evidence="6" key="1">
    <citation type="submission" date="2022-05" db="EMBL/GenBank/DDBJ databases">
        <authorList>
            <person name="Pankratov T."/>
        </authorList>
    </citation>
    <scope>NUCLEOTIDE SEQUENCE</scope>
    <source>
        <strain evidence="6">BP6-180914</strain>
    </source>
</reference>
<dbReference type="PANTHER" id="PTHR43649">
    <property type="entry name" value="ARABINOSE-BINDING PROTEIN-RELATED"/>
    <property type="match status" value="1"/>
</dbReference>
<dbReference type="GO" id="GO:0042597">
    <property type="term" value="C:periplasmic space"/>
    <property type="evidence" value="ECO:0007669"/>
    <property type="project" value="UniProtKB-SubCell"/>
</dbReference>
<dbReference type="SUPFAM" id="SSF53850">
    <property type="entry name" value="Periplasmic binding protein-like II"/>
    <property type="match status" value="1"/>
</dbReference>
<evidence type="ECO:0000313" key="6">
    <source>
        <dbReference type="EMBL" id="MCW6513272.1"/>
    </source>
</evidence>
<name>A0AA41ZCB9_9HYPH</name>
<evidence type="ECO:0000313" key="7">
    <source>
        <dbReference type="Proteomes" id="UP001165667"/>
    </source>
</evidence>
<gene>
    <name evidence="6" type="ORF">M8523_36210</name>
</gene>
<evidence type="ECO:0000256" key="2">
    <source>
        <dbReference type="ARBA" id="ARBA00008520"/>
    </source>
</evidence>
<evidence type="ECO:0000256" key="1">
    <source>
        <dbReference type="ARBA" id="ARBA00004418"/>
    </source>
</evidence>
<evidence type="ECO:0000256" key="5">
    <source>
        <dbReference type="ARBA" id="ARBA00022764"/>
    </source>
</evidence>
<evidence type="ECO:0000256" key="3">
    <source>
        <dbReference type="ARBA" id="ARBA00022448"/>
    </source>
</evidence>
<keyword evidence="7" id="KW-1185">Reference proteome</keyword>
<organism evidence="6 7">
    <name type="scientific">Lichenifustis flavocetrariae</name>
    <dbReference type="NCBI Taxonomy" id="2949735"/>
    <lineage>
        <taxon>Bacteria</taxon>
        <taxon>Pseudomonadati</taxon>
        <taxon>Pseudomonadota</taxon>
        <taxon>Alphaproteobacteria</taxon>
        <taxon>Hyphomicrobiales</taxon>
        <taxon>Lichenihabitantaceae</taxon>
        <taxon>Lichenifustis</taxon>
    </lineage>
</organism>
<dbReference type="Gene3D" id="3.40.190.10">
    <property type="entry name" value="Periplasmic binding protein-like II"/>
    <property type="match status" value="1"/>
</dbReference>
<dbReference type="PANTHER" id="PTHR43649:SF34">
    <property type="entry name" value="ABC TRANSPORTER PERIPLASMIC-BINDING PROTEIN YCJN-RELATED"/>
    <property type="match status" value="1"/>
</dbReference>
<dbReference type="InterPro" id="IPR050490">
    <property type="entry name" value="Bact_solute-bd_prot1"/>
</dbReference>
<dbReference type="EMBL" id="JAMOIM010000142">
    <property type="protein sequence ID" value="MCW6513272.1"/>
    <property type="molecule type" value="Genomic_DNA"/>
</dbReference>
<protein>
    <submittedName>
        <fullName evidence="6">Extracellular solute-binding protein</fullName>
    </submittedName>
</protein>
<comment type="caution">
    <text evidence="6">The sequence shown here is derived from an EMBL/GenBank/DDBJ whole genome shotgun (WGS) entry which is preliminary data.</text>
</comment>
<dbReference type="AlphaFoldDB" id="A0AA41ZCB9"/>
<dbReference type="RefSeq" id="WP_282589645.1">
    <property type="nucleotide sequence ID" value="NZ_JAMOIM010000142.1"/>
</dbReference>
<dbReference type="InterPro" id="IPR006059">
    <property type="entry name" value="SBP"/>
</dbReference>
<comment type="subcellular location">
    <subcellularLocation>
        <location evidence="1">Periplasm</location>
    </subcellularLocation>
</comment>
<accession>A0AA41ZCB9</accession>